<keyword evidence="1" id="KW-0040">ANK repeat</keyword>
<dbReference type="PROSITE" id="PS50088">
    <property type="entry name" value="ANK_REPEAT"/>
    <property type="match status" value="1"/>
</dbReference>
<comment type="caution">
    <text evidence="2">The sequence shown here is derived from an EMBL/GenBank/DDBJ whole genome shotgun (WGS) entry which is preliminary data.</text>
</comment>
<dbReference type="Gene3D" id="1.25.40.20">
    <property type="entry name" value="Ankyrin repeat-containing domain"/>
    <property type="match status" value="1"/>
</dbReference>
<accession>A0ABR2KXT3</accession>
<feature type="repeat" description="ANK" evidence="1">
    <location>
        <begin position="1"/>
        <end position="19"/>
    </location>
</feature>
<dbReference type="Proteomes" id="UP001470230">
    <property type="component" value="Unassembled WGS sequence"/>
</dbReference>
<protein>
    <recommendedName>
        <fullName evidence="4">Ankyrin repeat protein</fullName>
    </recommendedName>
</protein>
<dbReference type="InterPro" id="IPR002110">
    <property type="entry name" value="Ankyrin_rpt"/>
</dbReference>
<dbReference type="InterPro" id="IPR036770">
    <property type="entry name" value="Ankyrin_rpt-contain_sf"/>
</dbReference>
<evidence type="ECO:0008006" key="4">
    <source>
        <dbReference type="Google" id="ProtNLM"/>
    </source>
</evidence>
<evidence type="ECO:0000256" key="1">
    <source>
        <dbReference type="PROSITE-ProRule" id="PRU00023"/>
    </source>
</evidence>
<organism evidence="2 3">
    <name type="scientific">Tritrichomonas musculus</name>
    <dbReference type="NCBI Taxonomy" id="1915356"/>
    <lineage>
        <taxon>Eukaryota</taxon>
        <taxon>Metamonada</taxon>
        <taxon>Parabasalia</taxon>
        <taxon>Tritrichomonadida</taxon>
        <taxon>Tritrichomonadidae</taxon>
        <taxon>Tritrichomonas</taxon>
    </lineage>
</organism>
<dbReference type="SUPFAM" id="SSF48403">
    <property type="entry name" value="Ankyrin repeat"/>
    <property type="match status" value="1"/>
</dbReference>
<sequence>MTALHYAVRRNHIELVKFLCSLKDINLTIVNLRGQSILDIAAFHQYDIIVQYLKGLGIEALLDAARAETDISNASKRIV</sequence>
<dbReference type="Pfam" id="PF12796">
    <property type="entry name" value="Ank_2"/>
    <property type="match status" value="1"/>
</dbReference>
<reference evidence="2 3" key="1">
    <citation type="submission" date="2024-04" db="EMBL/GenBank/DDBJ databases">
        <title>Tritrichomonas musculus Genome.</title>
        <authorList>
            <person name="Alves-Ferreira E."/>
            <person name="Grigg M."/>
            <person name="Lorenzi H."/>
            <person name="Galac M."/>
        </authorList>
    </citation>
    <scope>NUCLEOTIDE SEQUENCE [LARGE SCALE GENOMIC DNA]</scope>
    <source>
        <strain evidence="2 3">EAF2021</strain>
    </source>
</reference>
<name>A0ABR2KXT3_9EUKA</name>
<evidence type="ECO:0000313" key="3">
    <source>
        <dbReference type="Proteomes" id="UP001470230"/>
    </source>
</evidence>
<evidence type="ECO:0000313" key="2">
    <source>
        <dbReference type="EMBL" id="KAK8895722.1"/>
    </source>
</evidence>
<proteinExistence type="predicted"/>
<gene>
    <name evidence="2" type="ORF">M9Y10_013606</name>
</gene>
<dbReference type="PROSITE" id="PS50297">
    <property type="entry name" value="ANK_REP_REGION"/>
    <property type="match status" value="1"/>
</dbReference>
<keyword evidence="3" id="KW-1185">Reference proteome</keyword>
<dbReference type="EMBL" id="JAPFFF010000002">
    <property type="protein sequence ID" value="KAK8895722.1"/>
    <property type="molecule type" value="Genomic_DNA"/>
</dbReference>